<dbReference type="Pfam" id="PF12311">
    <property type="entry name" value="DUF3632"/>
    <property type="match status" value="1"/>
</dbReference>
<reference evidence="1" key="1">
    <citation type="journal article" date="2020" name="Stud. Mycol.">
        <title>101 Dothideomycetes genomes: a test case for predicting lifestyles and emergence of pathogens.</title>
        <authorList>
            <person name="Haridas S."/>
            <person name="Albert R."/>
            <person name="Binder M."/>
            <person name="Bloem J."/>
            <person name="Labutti K."/>
            <person name="Salamov A."/>
            <person name="Andreopoulos B."/>
            <person name="Baker S."/>
            <person name="Barry K."/>
            <person name="Bills G."/>
            <person name="Bluhm B."/>
            <person name="Cannon C."/>
            <person name="Castanera R."/>
            <person name="Culley D."/>
            <person name="Daum C."/>
            <person name="Ezra D."/>
            <person name="Gonzalez J."/>
            <person name="Henrissat B."/>
            <person name="Kuo A."/>
            <person name="Liang C."/>
            <person name="Lipzen A."/>
            <person name="Lutzoni F."/>
            <person name="Magnuson J."/>
            <person name="Mondo S."/>
            <person name="Nolan M."/>
            <person name="Ohm R."/>
            <person name="Pangilinan J."/>
            <person name="Park H.-J."/>
            <person name="Ramirez L."/>
            <person name="Alfaro M."/>
            <person name="Sun H."/>
            <person name="Tritt A."/>
            <person name="Yoshinaga Y."/>
            <person name="Zwiers L.-H."/>
            <person name="Turgeon B."/>
            <person name="Goodwin S."/>
            <person name="Spatafora J."/>
            <person name="Crous P."/>
            <person name="Grigoriev I."/>
        </authorList>
    </citation>
    <scope>NUCLEOTIDE SEQUENCE</scope>
    <source>
        <strain evidence="1">CBS 473.64</strain>
    </source>
</reference>
<protein>
    <submittedName>
        <fullName evidence="1">Uncharacterized protein</fullName>
    </submittedName>
</protein>
<keyword evidence="2" id="KW-1185">Reference proteome</keyword>
<evidence type="ECO:0000313" key="1">
    <source>
        <dbReference type="EMBL" id="KAF2638024.1"/>
    </source>
</evidence>
<evidence type="ECO:0000313" key="2">
    <source>
        <dbReference type="Proteomes" id="UP000799753"/>
    </source>
</evidence>
<sequence length="261" mass="31006">MSAIVKEAASPIIQNIPNEPVPQNPNCDYLWHILEEAVDQFTDDIDKFVDFVVELQKLPDGDRVFEQLPQFRNHWTEFGYRMTDWPSDEEDREAKRQAQTNQHAFLAKLSTRGVPEYDQIGRAGFTFRSTCEFAPWEIVHFPDIEERYDEEDDEDWPETRDRELELYSIKILNAKVPAAAQWIRWVGQRVYEMEGEIEGEFEWQNEALNSKWNGEKGCSKERFAFWRKRFEWISTVTALEKDTQRIARECAELMKKIEIEK</sequence>
<name>A0A6A6RVJ9_9PLEO</name>
<gene>
    <name evidence="1" type="ORF">P280DRAFT_405719</name>
</gene>
<dbReference type="OrthoDB" id="3350591at2759"/>
<dbReference type="Proteomes" id="UP000799753">
    <property type="component" value="Unassembled WGS sequence"/>
</dbReference>
<proteinExistence type="predicted"/>
<dbReference type="InterPro" id="IPR022085">
    <property type="entry name" value="OpdG"/>
</dbReference>
<dbReference type="InterPro" id="IPR053204">
    <property type="entry name" value="Oxopyrrolidines_Biosynth-assoc"/>
</dbReference>
<dbReference type="AlphaFoldDB" id="A0A6A6RVJ9"/>
<organism evidence="1 2">
    <name type="scientific">Massarina eburnea CBS 473.64</name>
    <dbReference type="NCBI Taxonomy" id="1395130"/>
    <lineage>
        <taxon>Eukaryota</taxon>
        <taxon>Fungi</taxon>
        <taxon>Dikarya</taxon>
        <taxon>Ascomycota</taxon>
        <taxon>Pezizomycotina</taxon>
        <taxon>Dothideomycetes</taxon>
        <taxon>Pleosporomycetidae</taxon>
        <taxon>Pleosporales</taxon>
        <taxon>Massarineae</taxon>
        <taxon>Massarinaceae</taxon>
        <taxon>Massarina</taxon>
    </lineage>
</organism>
<dbReference type="PANTHER" id="PTHR38797:SF4">
    <property type="entry name" value="NUCLEAR PORE COMPLEX PROTEIN NUP85"/>
    <property type="match status" value="1"/>
</dbReference>
<accession>A0A6A6RVJ9</accession>
<dbReference type="EMBL" id="MU006791">
    <property type="protein sequence ID" value="KAF2638024.1"/>
    <property type="molecule type" value="Genomic_DNA"/>
</dbReference>
<dbReference type="PANTHER" id="PTHR38797">
    <property type="entry name" value="NUCLEAR PORE COMPLEX PROTEIN NUP85-RELATED"/>
    <property type="match status" value="1"/>
</dbReference>